<evidence type="ECO:0000313" key="1">
    <source>
        <dbReference type="EMBL" id="MBI1684865.1"/>
    </source>
</evidence>
<reference evidence="1 2" key="1">
    <citation type="submission" date="2020-11" db="EMBL/GenBank/DDBJ databases">
        <title>genome sequence of strain KACC 18849.</title>
        <authorList>
            <person name="Gao J."/>
            <person name="Zhang X."/>
        </authorList>
    </citation>
    <scope>NUCLEOTIDE SEQUENCE [LARGE SCALE GENOMIC DNA]</scope>
    <source>
        <strain evidence="1 2">KACC 18849</strain>
    </source>
</reference>
<organism evidence="1 2">
    <name type="scientific">Caulobacter hibisci</name>
    <dbReference type="NCBI Taxonomy" id="2035993"/>
    <lineage>
        <taxon>Bacteria</taxon>
        <taxon>Pseudomonadati</taxon>
        <taxon>Pseudomonadota</taxon>
        <taxon>Alphaproteobacteria</taxon>
        <taxon>Caulobacterales</taxon>
        <taxon>Caulobacteraceae</taxon>
        <taxon>Caulobacter</taxon>
    </lineage>
</organism>
<accession>A0ABS0SZ08</accession>
<dbReference type="EMBL" id="JADWOX010000009">
    <property type="protein sequence ID" value="MBI1684865.1"/>
    <property type="molecule type" value="Genomic_DNA"/>
</dbReference>
<evidence type="ECO:0008006" key="3">
    <source>
        <dbReference type="Google" id="ProtNLM"/>
    </source>
</evidence>
<sequence>MPCFIFVEPSGDGWVVRGDFRNSPLMFPTGGRAEQAARDLALGLAEAGDPVVLDIRLLDGGRAGRYLFPAHAAADAALGLRA</sequence>
<name>A0ABS0SZ08_9CAUL</name>
<dbReference type="RefSeq" id="WP_198576779.1">
    <property type="nucleotide sequence ID" value="NZ_JADWOX010000009.1"/>
</dbReference>
<protein>
    <recommendedName>
        <fullName evidence="3">DUF2188 domain-containing protein</fullName>
    </recommendedName>
</protein>
<keyword evidence="2" id="KW-1185">Reference proteome</keyword>
<gene>
    <name evidence="1" type="ORF">I4Q42_14420</name>
</gene>
<dbReference type="Proteomes" id="UP000639859">
    <property type="component" value="Unassembled WGS sequence"/>
</dbReference>
<proteinExistence type="predicted"/>
<comment type="caution">
    <text evidence="1">The sequence shown here is derived from an EMBL/GenBank/DDBJ whole genome shotgun (WGS) entry which is preliminary data.</text>
</comment>
<evidence type="ECO:0000313" key="2">
    <source>
        <dbReference type="Proteomes" id="UP000639859"/>
    </source>
</evidence>